<keyword evidence="4 5" id="KW-0472">Membrane</keyword>
<keyword evidence="5" id="KW-0874">Quinone</keyword>
<dbReference type="EMBL" id="AORZ01000016">
    <property type="protein sequence ID" value="EMF01107.1"/>
    <property type="molecule type" value="Genomic_DNA"/>
</dbReference>
<keyword evidence="5 6" id="KW-0520">NAD</keyword>
<feature type="region of interest" description="Disordered" evidence="7">
    <location>
        <begin position="404"/>
        <end position="474"/>
    </location>
</feature>
<comment type="function">
    <text evidence="5">NDH-1 shuttles electrons from NADH, via FMN and iron-sulfur (Fe-S) centers, to quinones in the respiratory chain. The immediate electron acceptor for the enzyme in this species is believed to be ubiquinone. Couples the redox reaction to proton translocation (for every two electrons transferred, four hydrogen ions are translocated across the cytoplasmic membrane), and thus conserves the redox energy in a proton gradient. This subunit may bind ubiquinone.</text>
</comment>
<evidence type="ECO:0000256" key="1">
    <source>
        <dbReference type="ARBA" id="ARBA00004141"/>
    </source>
</evidence>
<keyword evidence="2 5" id="KW-0812">Transmembrane</keyword>
<comment type="caution">
    <text evidence="8">The sequence shown here is derived from an EMBL/GenBank/DDBJ whole genome shotgun (WGS) entry which is preliminary data.</text>
</comment>
<dbReference type="GO" id="GO:0009060">
    <property type="term" value="P:aerobic respiration"/>
    <property type="evidence" value="ECO:0007669"/>
    <property type="project" value="TreeGrafter"/>
</dbReference>
<feature type="transmembrane region" description="Helical" evidence="5">
    <location>
        <begin position="189"/>
        <end position="213"/>
    </location>
</feature>
<evidence type="ECO:0000256" key="5">
    <source>
        <dbReference type="HAMAP-Rule" id="MF_01350"/>
    </source>
</evidence>
<evidence type="ECO:0000313" key="8">
    <source>
        <dbReference type="EMBL" id="EMF01107.1"/>
    </source>
</evidence>
<comment type="similarity">
    <text evidence="5 6">Belongs to the complex I subunit 1 family.</text>
</comment>
<evidence type="ECO:0000256" key="6">
    <source>
        <dbReference type="RuleBase" id="RU000471"/>
    </source>
</evidence>
<dbReference type="PROSITE" id="PS00667">
    <property type="entry name" value="COMPLEX1_ND1_1"/>
    <property type="match status" value="1"/>
</dbReference>
<protein>
    <recommendedName>
        <fullName evidence="5">NADH-quinone oxidoreductase subunit H</fullName>
        <ecNumber evidence="5">7.1.1.-</ecNumber>
    </recommendedName>
    <alternativeName>
        <fullName evidence="5">NADH dehydrogenase I subunit H</fullName>
    </alternativeName>
    <alternativeName>
        <fullName evidence="5">NDH-1 subunit H</fullName>
    </alternativeName>
</protein>
<feature type="compositionally biased region" description="Basic and acidic residues" evidence="7">
    <location>
        <begin position="463"/>
        <end position="474"/>
    </location>
</feature>
<comment type="catalytic activity">
    <reaction evidence="5">
        <text>a quinone + NADH + 5 H(+)(in) = a quinol + NAD(+) + 4 H(+)(out)</text>
        <dbReference type="Rhea" id="RHEA:57888"/>
        <dbReference type="ChEBI" id="CHEBI:15378"/>
        <dbReference type="ChEBI" id="CHEBI:24646"/>
        <dbReference type="ChEBI" id="CHEBI:57540"/>
        <dbReference type="ChEBI" id="CHEBI:57945"/>
        <dbReference type="ChEBI" id="CHEBI:132124"/>
    </reaction>
</comment>
<feature type="transmembrane region" description="Helical" evidence="5">
    <location>
        <begin position="313"/>
        <end position="333"/>
    </location>
</feature>
<dbReference type="PROSITE" id="PS00668">
    <property type="entry name" value="COMPLEX1_ND1_2"/>
    <property type="match status" value="1"/>
</dbReference>
<dbReference type="RefSeq" id="WP_004941749.1">
    <property type="nucleotide sequence ID" value="NZ_AORZ01000016.1"/>
</dbReference>
<dbReference type="STRING" id="1223523.H340_08178"/>
<feature type="transmembrane region" description="Helical" evidence="5">
    <location>
        <begin position="102"/>
        <end position="125"/>
    </location>
</feature>
<dbReference type="EC" id="7.1.1.-" evidence="5"/>
<dbReference type="eggNOG" id="COG1005">
    <property type="taxonomic scope" value="Bacteria"/>
</dbReference>
<feature type="transmembrane region" description="Helical" evidence="5">
    <location>
        <begin position="275"/>
        <end position="293"/>
    </location>
</feature>
<dbReference type="AlphaFoldDB" id="M3CAL7"/>
<dbReference type="NCBIfam" id="NF004741">
    <property type="entry name" value="PRK06076.1-2"/>
    <property type="match status" value="1"/>
</dbReference>
<evidence type="ECO:0000256" key="7">
    <source>
        <dbReference type="SAM" id="MobiDB-lite"/>
    </source>
</evidence>
<dbReference type="PANTHER" id="PTHR11432:SF3">
    <property type="entry name" value="NADH-UBIQUINONE OXIDOREDUCTASE CHAIN 1"/>
    <property type="match status" value="1"/>
</dbReference>
<keyword evidence="5" id="KW-1278">Translocase</keyword>
<dbReference type="Pfam" id="PF00146">
    <property type="entry name" value="NADHdh"/>
    <property type="match status" value="1"/>
</dbReference>
<name>M3CAL7_STRM1</name>
<keyword evidence="8" id="KW-0560">Oxidoreductase</keyword>
<feature type="compositionally biased region" description="Pro residues" evidence="7">
    <location>
        <begin position="423"/>
        <end position="435"/>
    </location>
</feature>
<dbReference type="Proteomes" id="UP000011740">
    <property type="component" value="Unassembled WGS sequence"/>
</dbReference>
<dbReference type="NCBIfam" id="NF004743">
    <property type="entry name" value="PRK06076.1-4"/>
    <property type="match status" value="1"/>
</dbReference>
<keyword evidence="5" id="KW-1003">Cell membrane</keyword>
<dbReference type="PATRIC" id="fig|1223523.3.peg.1676"/>
<sequence length="474" mass="51946">MIPAVDTVRPGEPGSLGGLAAENLSVFGHDPWWLVVVKAVFCFAFVMVTVLLSIVMERKLIGWMQRRIGPNRHGPWGMLQSLADGVKLMLKEDIVVKRADKVVYILAPIVAAVPAFMAIAVIPFGPAGDEVSIFGTRTTMQLTDLPIGVLYILATASVGIYGIVLGGWSSGSTYPLLGGLRSCAQMISYEIAMGLSFAAVFLYSGSMSTSAIVDAQHNRWYVLLLPVSFIVYIVAMVGETNRAPFDLPESEGDLVGGFNTEYSSIKFAMFMLAEYVNMVTVSSVAVTLFLGGWRAPYPVSAFWEGANHGWWPMLWFVVKLQLLLFFFIWLRATLPRLRYDQFMKLGWKILIPVSMVWLMLVATVRALRNEDYDFQSIVLYVAGAVVAILLVSFVADLFRGRGEREREVPDGDGSFDPMAGGYPVPPLPGQTLPPVPRRRSRRERELSEVSVSGGVHTLSDESAGSRDGKEAGGA</sequence>
<evidence type="ECO:0000313" key="9">
    <source>
        <dbReference type="Proteomes" id="UP000011740"/>
    </source>
</evidence>
<dbReference type="GO" id="GO:0003954">
    <property type="term" value="F:NADH dehydrogenase activity"/>
    <property type="evidence" value="ECO:0007669"/>
    <property type="project" value="TreeGrafter"/>
</dbReference>
<evidence type="ECO:0000256" key="2">
    <source>
        <dbReference type="ARBA" id="ARBA00022692"/>
    </source>
</evidence>
<organism evidence="8 9">
    <name type="scientific">Streptomyces mobaraensis (strain ATCC 29032 / DSM 40847 / JCM 4168 / NBRC 13819 / NCIMB 11159 / IPCR 16-22)</name>
    <dbReference type="NCBI Taxonomy" id="1223523"/>
    <lineage>
        <taxon>Bacteria</taxon>
        <taxon>Bacillati</taxon>
        <taxon>Actinomycetota</taxon>
        <taxon>Actinomycetes</taxon>
        <taxon>Kitasatosporales</taxon>
        <taxon>Streptomycetaceae</taxon>
        <taxon>Streptomyces</taxon>
    </lineage>
</organism>
<keyword evidence="3 5" id="KW-1133">Transmembrane helix</keyword>
<gene>
    <name evidence="5" type="primary">nuoH</name>
    <name evidence="8" type="ORF">H340_08178</name>
</gene>
<comment type="subunit">
    <text evidence="5">NDH-1 is composed of 14 different subunits. Subunits NuoA, H, J, K, L, M, N constitute the membrane sector of the complex.</text>
</comment>
<feature type="transmembrane region" description="Helical" evidence="5">
    <location>
        <begin position="145"/>
        <end position="168"/>
    </location>
</feature>
<feature type="transmembrane region" description="Helical" evidence="5">
    <location>
        <begin position="377"/>
        <end position="398"/>
    </location>
</feature>
<dbReference type="GO" id="GO:0016655">
    <property type="term" value="F:oxidoreductase activity, acting on NAD(P)H, quinone or similar compound as acceptor"/>
    <property type="evidence" value="ECO:0007669"/>
    <property type="project" value="UniProtKB-UniRule"/>
</dbReference>
<accession>M3CAL7</accession>
<feature type="transmembrane region" description="Helical" evidence="5">
    <location>
        <begin position="345"/>
        <end position="365"/>
    </location>
</feature>
<dbReference type="GO" id="GO:0005886">
    <property type="term" value="C:plasma membrane"/>
    <property type="evidence" value="ECO:0007669"/>
    <property type="project" value="UniProtKB-SubCell"/>
</dbReference>
<evidence type="ECO:0000256" key="4">
    <source>
        <dbReference type="ARBA" id="ARBA00023136"/>
    </source>
</evidence>
<comment type="subcellular location">
    <subcellularLocation>
        <location evidence="5 6">Cell membrane</location>
        <topology evidence="5 6">Multi-pass membrane protein</topology>
    </subcellularLocation>
    <subcellularLocation>
        <location evidence="1">Membrane</location>
        <topology evidence="1">Multi-pass membrane protein</topology>
    </subcellularLocation>
</comment>
<dbReference type="HAMAP" id="MF_01350">
    <property type="entry name" value="NDH1_NuoH"/>
    <property type="match status" value="1"/>
</dbReference>
<proteinExistence type="inferred from homology"/>
<dbReference type="InterPro" id="IPR018086">
    <property type="entry name" value="NADH_UbQ_OxRdtase_su1_CS"/>
</dbReference>
<dbReference type="PANTHER" id="PTHR11432">
    <property type="entry name" value="NADH DEHYDROGENASE SUBUNIT 1"/>
    <property type="match status" value="1"/>
</dbReference>
<dbReference type="GO" id="GO:0048038">
    <property type="term" value="F:quinone binding"/>
    <property type="evidence" value="ECO:0007669"/>
    <property type="project" value="UniProtKB-KW"/>
</dbReference>
<reference evidence="8 9" key="1">
    <citation type="journal article" date="2013" name="Genome Announc.">
        <title>Whole-Genome Shotgun Assembly and Analysis of the Genome of Streptomyces mobaraensis DSM 40847, a Strain for Industrial Production of Microbial Transglutaminase.</title>
        <authorList>
            <person name="Yang H."/>
            <person name="He T."/>
            <person name="Wu W."/>
            <person name="Zhu W."/>
            <person name="Lu B."/>
            <person name="Sun W."/>
        </authorList>
    </citation>
    <scope>NUCLEOTIDE SEQUENCE [LARGE SCALE GENOMIC DNA]</scope>
    <source>
        <strain evidence="8 9">DSM 40847</strain>
    </source>
</reference>
<keyword evidence="5 8" id="KW-0830">Ubiquinone</keyword>
<evidence type="ECO:0000256" key="3">
    <source>
        <dbReference type="ARBA" id="ARBA00022989"/>
    </source>
</evidence>
<feature type="transmembrane region" description="Helical" evidence="5">
    <location>
        <begin position="32"/>
        <end position="56"/>
    </location>
</feature>
<feature type="transmembrane region" description="Helical" evidence="5">
    <location>
        <begin position="219"/>
        <end position="238"/>
    </location>
</feature>
<dbReference type="InterPro" id="IPR001694">
    <property type="entry name" value="NADH_UbQ_OxRdtase_su1/FPO"/>
</dbReference>